<evidence type="ECO:0000259" key="1">
    <source>
        <dbReference type="SMART" id="SM01321"/>
    </source>
</evidence>
<organism evidence="2">
    <name type="scientific">candidate division WOR-3 bacterium</name>
    <dbReference type="NCBI Taxonomy" id="2052148"/>
    <lineage>
        <taxon>Bacteria</taxon>
        <taxon>Bacteria division WOR-3</taxon>
    </lineage>
</organism>
<dbReference type="PANTHER" id="PTHR34322:SF2">
    <property type="entry name" value="TRANSPOSASE IS200-LIKE DOMAIN-CONTAINING PROTEIN"/>
    <property type="match status" value="1"/>
</dbReference>
<name>A0A7V0Z775_UNCW3</name>
<dbReference type="EMBL" id="DSKY01000022">
    <property type="protein sequence ID" value="HDY59946.1"/>
    <property type="molecule type" value="Genomic_DNA"/>
</dbReference>
<proteinExistence type="predicted"/>
<dbReference type="GO" id="GO:0004803">
    <property type="term" value="F:transposase activity"/>
    <property type="evidence" value="ECO:0007669"/>
    <property type="project" value="InterPro"/>
</dbReference>
<feature type="domain" description="Transposase IS200-like" evidence="1">
    <location>
        <begin position="9"/>
        <end position="124"/>
    </location>
</feature>
<dbReference type="GO" id="GO:0006313">
    <property type="term" value="P:DNA transposition"/>
    <property type="evidence" value="ECO:0007669"/>
    <property type="project" value="InterPro"/>
</dbReference>
<evidence type="ECO:0000313" key="2">
    <source>
        <dbReference type="EMBL" id="HDY59946.1"/>
    </source>
</evidence>
<dbReference type="SMART" id="SM01321">
    <property type="entry name" value="Y1_Tnp"/>
    <property type="match status" value="1"/>
</dbReference>
<dbReference type="GO" id="GO:0003677">
    <property type="term" value="F:DNA binding"/>
    <property type="evidence" value="ECO:0007669"/>
    <property type="project" value="InterPro"/>
</dbReference>
<sequence>MPRIARSVVDGLIYHILNRGNGGQIVFRKEQDYRIFIELISSAWIEFDIKIFAYCIMPNHFHIVAMPLKGENLSNFMHLIMTTHVRRYHKHYGTSGHIWQGRYKSFIVQENNYLLTVLRYIEGNPVRAKLVNSAVEWEWSSHRERINLIPNKILSNPPIDIPSHWTKFVDEPLSLNDLEKLRNSINRQAPYGEEEWQIKICKNLGLESTIRPRGRPAKWK</sequence>
<dbReference type="SUPFAM" id="SSF143422">
    <property type="entry name" value="Transposase IS200-like"/>
    <property type="match status" value="1"/>
</dbReference>
<protein>
    <submittedName>
        <fullName evidence="2">Transposase</fullName>
    </submittedName>
</protein>
<reference evidence="2" key="1">
    <citation type="journal article" date="2020" name="mSystems">
        <title>Genome- and Community-Level Interaction Insights into Carbon Utilization and Element Cycling Functions of Hydrothermarchaeota in Hydrothermal Sediment.</title>
        <authorList>
            <person name="Zhou Z."/>
            <person name="Liu Y."/>
            <person name="Xu W."/>
            <person name="Pan J."/>
            <person name="Luo Z.H."/>
            <person name="Li M."/>
        </authorList>
    </citation>
    <scope>NUCLEOTIDE SEQUENCE [LARGE SCALE GENOMIC DNA]</scope>
    <source>
        <strain evidence="2">SpSt-258</strain>
    </source>
</reference>
<comment type="caution">
    <text evidence="2">The sequence shown here is derived from an EMBL/GenBank/DDBJ whole genome shotgun (WGS) entry which is preliminary data.</text>
</comment>
<accession>A0A7V0Z775</accession>
<dbReference type="Gene3D" id="3.30.70.1290">
    <property type="entry name" value="Transposase IS200-like"/>
    <property type="match status" value="1"/>
</dbReference>
<dbReference type="InterPro" id="IPR036515">
    <property type="entry name" value="Transposase_17_sf"/>
</dbReference>
<dbReference type="PANTHER" id="PTHR34322">
    <property type="entry name" value="TRANSPOSASE, Y1_TNP DOMAIN-CONTAINING"/>
    <property type="match status" value="1"/>
</dbReference>
<dbReference type="InterPro" id="IPR002686">
    <property type="entry name" value="Transposase_17"/>
</dbReference>
<dbReference type="AlphaFoldDB" id="A0A7V0Z775"/>
<gene>
    <name evidence="2" type="ORF">ENP86_10450</name>
</gene>
<dbReference type="Pfam" id="PF01797">
    <property type="entry name" value="Y1_Tnp"/>
    <property type="match status" value="1"/>
</dbReference>